<feature type="region of interest" description="Disordered" evidence="1">
    <location>
        <begin position="1"/>
        <end position="22"/>
    </location>
</feature>
<sequence>MDGGTGGQRVRGRDREERRWPLSPLFARDQNGSLNSFNLQREGGKLKDLVSFDSSWQSALICAVFFPFLLDHLYLFPLSLLFVSSVSPFSLPLQQVRGIHSDIRLAPSAFCWKSQRDTGRERKRWGGV</sequence>
<organism evidence="2 3">
    <name type="scientific">Xenoophorus captivus</name>
    <dbReference type="NCBI Taxonomy" id="1517983"/>
    <lineage>
        <taxon>Eukaryota</taxon>
        <taxon>Metazoa</taxon>
        <taxon>Chordata</taxon>
        <taxon>Craniata</taxon>
        <taxon>Vertebrata</taxon>
        <taxon>Euteleostomi</taxon>
        <taxon>Actinopterygii</taxon>
        <taxon>Neopterygii</taxon>
        <taxon>Teleostei</taxon>
        <taxon>Neoteleostei</taxon>
        <taxon>Acanthomorphata</taxon>
        <taxon>Ovalentaria</taxon>
        <taxon>Atherinomorphae</taxon>
        <taxon>Cyprinodontiformes</taxon>
        <taxon>Goodeidae</taxon>
        <taxon>Xenoophorus</taxon>
    </lineage>
</organism>
<evidence type="ECO:0000256" key="1">
    <source>
        <dbReference type="SAM" id="MobiDB-lite"/>
    </source>
</evidence>
<evidence type="ECO:0000313" key="3">
    <source>
        <dbReference type="Proteomes" id="UP001434883"/>
    </source>
</evidence>
<proteinExistence type="predicted"/>
<evidence type="ECO:0000313" key="2">
    <source>
        <dbReference type="EMBL" id="MEQ2203037.1"/>
    </source>
</evidence>
<comment type="caution">
    <text evidence="2">The sequence shown here is derived from an EMBL/GenBank/DDBJ whole genome shotgun (WGS) entry which is preliminary data.</text>
</comment>
<accession>A0ABV0R5S7</accession>
<protein>
    <recommendedName>
        <fullName evidence="4">Transmembrane protein</fullName>
    </recommendedName>
</protein>
<gene>
    <name evidence="2" type="ORF">XENOCAPTIV_023125</name>
</gene>
<dbReference type="EMBL" id="JAHRIN010034132">
    <property type="protein sequence ID" value="MEQ2203037.1"/>
    <property type="molecule type" value="Genomic_DNA"/>
</dbReference>
<keyword evidence="3" id="KW-1185">Reference proteome</keyword>
<evidence type="ECO:0008006" key="4">
    <source>
        <dbReference type="Google" id="ProtNLM"/>
    </source>
</evidence>
<feature type="compositionally biased region" description="Basic and acidic residues" evidence="1">
    <location>
        <begin position="11"/>
        <end position="20"/>
    </location>
</feature>
<reference evidence="2 3" key="1">
    <citation type="submission" date="2021-06" db="EMBL/GenBank/DDBJ databases">
        <authorList>
            <person name="Palmer J.M."/>
        </authorList>
    </citation>
    <scope>NUCLEOTIDE SEQUENCE [LARGE SCALE GENOMIC DNA]</scope>
    <source>
        <strain evidence="2 3">XC_2019</strain>
        <tissue evidence="2">Muscle</tissue>
    </source>
</reference>
<name>A0ABV0R5S7_9TELE</name>
<dbReference type="Proteomes" id="UP001434883">
    <property type="component" value="Unassembled WGS sequence"/>
</dbReference>